<name>A0A9D4FTA9_DREPO</name>
<reference evidence="1" key="2">
    <citation type="submission" date="2020-11" db="EMBL/GenBank/DDBJ databases">
        <authorList>
            <person name="McCartney M.A."/>
            <person name="Auch B."/>
            <person name="Kono T."/>
            <person name="Mallez S."/>
            <person name="Becker A."/>
            <person name="Gohl D.M."/>
            <person name="Silverstein K.A.T."/>
            <person name="Koren S."/>
            <person name="Bechman K.B."/>
            <person name="Herman A."/>
            <person name="Abrahante J.E."/>
            <person name="Garbe J."/>
        </authorList>
    </citation>
    <scope>NUCLEOTIDE SEQUENCE</scope>
    <source>
        <strain evidence="1">Duluth1</strain>
        <tissue evidence="1">Whole animal</tissue>
    </source>
</reference>
<keyword evidence="3" id="KW-1185">Reference proteome</keyword>
<evidence type="ECO:0000313" key="1">
    <source>
        <dbReference type="EMBL" id="KAH3801557.1"/>
    </source>
</evidence>
<sequence length="63" mass="7234">MSSVWLEFHSCCSLNNYSNHSHFHLGRIEVSTSPLSGLCPFLLLTKQLFQPQSLPPRQDRGQY</sequence>
<evidence type="ECO:0000313" key="3">
    <source>
        <dbReference type="Proteomes" id="UP000828390"/>
    </source>
</evidence>
<evidence type="ECO:0000313" key="2">
    <source>
        <dbReference type="EMBL" id="KAH3801579.1"/>
    </source>
</evidence>
<dbReference type="Proteomes" id="UP000828390">
    <property type="component" value="Unassembled WGS sequence"/>
</dbReference>
<organism evidence="1 3">
    <name type="scientific">Dreissena polymorpha</name>
    <name type="common">Zebra mussel</name>
    <name type="synonym">Mytilus polymorpha</name>
    <dbReference type="NCBI Taxonomy" id="45954"/>
    <lineage>
        <taxon>Eukaryota</taxon>
        <taxon>Metazoa</taxon>
        <taxon>Spiralia</taxon>
        <taxon>Lophotrochozoa</taxon>
        <taxon>Mollusca</taxon>
        <taxon>Bivalvia</taxon>
        <taxon>Autobranchia</taxon>
        <taxon>Heteroconchia</taxon>
        <taxon>Euheterodonta</taxon>
        <taxon>Imparidentia</taxon>
        <taxon>Neoheterodontei</taxon>
        <taxon>Myida</taxon>
        <taxon>Dreissenoidea</taxon>
        <taxon>Dreissenidae</taxon>
        <taxon>Dreissena</taxon>
    </lineage>
</organism>
<dbReference type="AlphaFoldDB" id="A0A9D4FTA9"/>
<protein>
    <submittedName>
        <fullName evidence="1">Uncharacterized protein</fullName>
    </submittedName>
</protein>
<proteinExistence type="predicted"/>
<dbReference type="EMBL" id="JAIWYP010000007">
    <property type="protein sequence ID" value="KAH3801579.1"/>
    <property type="molecule type" value="Genomic_DNA"/>
</dbReference>
<reference evidence="1" key="1">
    <citation type="journal article" date="2019" name="bioRxiv">
        <title>The Genome of the Zebra Mussel, Dreissena polymorpha: A Resource for Invasive Species Research.</title>
        <authorList>
            <person name="McCartney M.A."/>
            <person name="Auch B."/>
            <person name="Kono T."/>
            <person name="Mallez S."/>
            <person name="Zhang Y."/>
            <person name="Obille A."/>
            <person name="Becker A."/>
            <person name="Abrahante J.E."/>
            <person name="Garbe J."/>
            <person name="Badalamenti J.P."/>
            <person name="Herman A."/>
            <person name="Mangelson H."/>
            <person name="Liachko I."/>
            <person name="Sullivan S."/>
            <person name="Sone E.D."/>
            <person name="Koren S."/>
            <person name="Silverstein K.A.T."/>
            <person name="Beckman K.B."/>
            <person name="Gohl D.M."/>
        </authorList>
    </citation>
    <scope>NUCLEOTIDE SEQUENCE</scope>
    <source>
        <strain evidence="1">Duluth1</strain>
        <tissue evidence="1">Whole animal</tissue>
    </source>
</reference>
<gene>
    <name evidence="1" type="ORF">DPMN_155212</name>
    <name evidence="2" type="ORF">DPMN_155234</name>
</gene>
<accession>A0A9D4FTA9</accession>
<dbReference type="EMBL" id="JAIWYP010000007">
    <property type="protein sequence ID" value="KAH3801557.1"/>
    <property type="molecule type" value="Genomic_DNA"/>
</dbReference>
<comment type="caution">
    <text evidence="1">The sequence shown here is derived from an EMBL/GenBank/DDBJ whole genome shotgun (WGS) entry which is preliminary data.</text>
</comment>